<comment type="caution">
    <text evidence="7">The sequence shown here is derived from an EMBL/GenBank/DDBJ whole genome shotgun (WGS) entry which is preliminary data.</text>
</comment>
<dbReference type="EMBL" id="APJX01000010">
    <property type="protein sequence ID" value="EMS78153.1"/>
    <property type="molecule type" value="Genomic_DNA"/>
</dbReference>
<evidence type="ECO:0000256" key="2">
    <source>
        <dbReference type="ARBA" id="ARBA00022475"/>
    </source>
</evidence>
<comment type="subcellular location">
    <subcellularLocation>
        <location evidence="1">Cell membrane</location>
        <topology evidence="1">Multi-pass membrane protein</topology>
    </subcellularLocation>
</comment>
<evidence type="ECO:0000313" key="8">
    <source>
        <dbReference type="Proteomes" id="UP000014216"/>
    </source>
</evidence>
<evidence type="ECO:0000256" key="6">
    <source>
        <dbReference type="SAM" id="Phobius"/>
    </source>
</evidence>
<keyword evidence="8" id="KW-1185">Reference proteome</keyword>
<evidence type="ECO:0000256" key="5">
    <source>
        <dbReference type="ARBA" id="ARBA00023136"/>
    </source>
</evidence>
<dbReference type="Pfam" id="PF01810">
    <property type="entry name" value="LysE"/>
    <property type="match status" value="1"/>
</dbReference>
<feature type="transmembrane region" description="Helical" evidence="6">
    <location>
        <begin position="42"/>
        <end position="64"/>
    </location>
</feature>
<dbReference type="PIRSF" id="PIRSF006324">
    <property type="entry name" value="LeuE"/>
    <property type="match status" value="1"/>
</dbReference>
<protein>
    <submittedName>
        <fullName evidence="7">LysE/YggA-like lysine exporter</fullName>
    </submittedName>
</protein>
<dbReference type="PANTHER" id="PTHR30086:SF20">
    <property type="entry name" value="ARGININE EXPORTER PROTEIN ARGO-RELATED"/>
    <property type="match status" value="1"/>
</dbReference>
<dbReference type="RefSeq" id="WP_006967968.1">
    <property type="nucleotide sequence ID" value="NZ_APJX01000010.1"/>
</dbReference>
<keyword evidence="3 6" id="KW-0812">Transmembrane</keyword>
<dbReference type="Proteomes" id="UP000014216">
    <property type="component" value="Unassembled WGS sequence"/>
</dbReference>
<proteinExistence type="predicted"/>
<keyword evidence="4 6" id="KW-1133">Transmembrane helix</keyword>
<accession>S0FST8</accession>
<name>S0FST8_9BACT</name>
<dbReference type="PANTHER" id="PTHR30086">
    <property type="entry name" value="ARGININE EXPORTER PROTEIN ARGO"/>
    <property type="match status" value="1"/>
</dbReference>
<reference evidence="7 8" key="1">
    <citation type="journal article" date="2013" name="Genome Announc.">
        <title>Draft Genome Sequence of Desulfotignum phosphitoxidans DSM 13687 Strain FiPS-3.</title>
        <authorList>
            <person name="Poehlein A."/>
            <person name="Daniel R."/>
            <person name="Simeonova D.D."/>
        </authorList>
    </citation>
    <scope>NUCLEOTIDE SEQUENCE [LARGE SCALE GENOMIC DNA]</scope>
    <source>
        <strain evidence="7 8">DSM 13687</strain>
    </source>
</reference>
<keyword evidence="5 6" id="KW-0472">Membrane</keyword>
<organism evidence="7 8">
    <name type="scientific">Desulfotignum phosphitoxidans DSM 13687</name>
    <dbReference type="NCBI Taxonomy" id="1286635"/>
    <lineage>
        <taxon>Bacteria</taxon>
        <taxon>Pseudomonadati</taxon>
        <taxon>Thermodesulfobacteriota</taxon>
        <taxon>Desulfobacteria</taxon>
        <taxon>Desulfobacterales</taxon>
        <taxon>Desulfobacteraceae</taxon>
        <taxon>Desulfotignum</taxon>
    </lineage>
</organism>
<gene>
    <name evidence="7" type="ORF">Dpo_10c01470</name>
</gene>
<dbReference type="GO" id="GO:0005886">
    <property type="term" value="C:plasma membrane"/>
    <property type="evidence" value="ECO:0007669"/>
    <property type="project" value="UniProtKB-SubCell"/>
</dbReference>
<evidence type="ECO:0000313" key="7">
    <source>
        <dbReference type="EMBL" id="EMS78153.1"/>
    </source>
</evidence>
<evidence type="ECO:0000256" key="4">
    <source>
        <dbReference type="ARBA" id="ARBA00022989"/>
    </source>
</evidence>
<keyword evidence="2" id="KW-1003">Cell membrane</keyword>
<dbReference type="InterPro" id="IPR001123">
    <property type="entry name" value="LeuE-type"/>
</dbReference>
<dbReference type="PATRIC" id="fig|1286635.3.peg.3992"/>
<feature type="transmembrane region" description="Helical" evidence="6">
    <location>
        <begin position="144"/>
        <end position="169"/>
    </location>
</feature>
<dbReference type="AlphaFoldDB" id="S0FST8"/>
<evidence type="ECO:0000256" key="1">
    <source>
        <dbReference type="ARBA" id="ARBA00004651"/>
    </source>
</evidence>
<feature type="transmembrane region" description="Helical" evidence="6">
    <location>
        <begin position="71"/>
        <end position="89"/>
    </location>
</feature>
<dbReference type="GO" id="GO:0015171">
    <property type="term" value="F:amino acid transmembrane transporter activity"/>
    <property type="evidence" value="ECO:0007669"/>
    <property type="project" value="TreeGrafter"/>
</dbReference>
<evidence type="ECO:0000256" key="3">
    <source>
        <dbReference type="ARBA" id="ARBA00022692"/>
    </source>
</evidence>
<sequence>MMPLSAWFTFFVMMTAIAYTPGPMTMFSMSSSVKHGFYRTLPGIFGGSAAYMVQMVVVYLGLGVIVQNSTVVFNTIKWVGVFYLVLLGIKNWRQSIRDMEMTHTGLPVSPVKQFSLGFATGMSNPKSVLVFTVLFPQFIHPDHYTAHFLVLAASFFVIQGSSAMAYALFGARVFKWLRRRNLARVQNRVTAVILFCAGGILAVSKK</sequence>